<comment type="caution">
    <text evidence="2">The sequence shown here is derived from an EMBL/GenBank/DDBJ whole genome shotgun (WGS) entry which is preliminary data.</text>
</comment>
<sequence length="121" mass="13621">MKRIPRSIRRIIVVYLAFLVLALLWVPRTRPWTRQQSVQETGPFGLPALPPANPFSGHGLTVTTSGGGEIRYGQIGLEILVLSIIAALACYVATLLDKGCDQSIGHDNVKRTKWWHWWFEP</sequence>
<feature type="transmembrane region" description="Helical" evidence="1">
    <location>
        <begin position="75"/>
        <end position="96"/>
    </location>
</feature>
<feature type="transmembrane region" description="Helical" evidence="1">
    <location>
        <begin position="7"/>
        <end position="26"/>
    </location>
</feature>
<keyword evidence="1" id="KW-0812">Transmembrane</keyword>
<keyword evidence="1" id="KW-1133">Transmembrane helix</keyword>
<organism evidence="2 3">
    <name type="scientific">Candidatus Cryosericum terrychapinii</name>
    <dbReference type="NCBI Taxonomy" id="2290919"/>
    <lineage>
        <taxon>Bacteria</taxon>
        <taxon>Pseudomonadati</taxon>
        <taxon>Caldisericota/Cryosericota group</taxon>
        <taxon>Candidatus Cryosericota</taxon>
        <taxon>Candidatus Cryosericia</taxon>
        <taxon>Candidatus Cryosericales</taxon>
        <taxon>Candidatus Cryosericaceae</taxon>
        <taxon>Candidatus Cryosericum</taxon>
    </lineage>
</organism>
<protein>
    <submittedName>
        <fullName evidence="2">Uncharacterized protein</fullName>
    </submittedName>
</protein>
<dbReference type="AlphaFoldDB" id="A0A398D4V8"/>
<accession>A0A398D4V8</accession>
<dbReference type="Proteomes" id="UP000266328">
    <property type="component" value="Unassembled WGS sequence"/>
</dbReference>
<evidence type="ECO:0000313" key="2">
    <source>
        <dbReference type="EMBL" id="RIE06511.1"/>
    </source>
</evidence>
<dbReference type="EMBL" id="QXIS01000009">
    <property type="protein sequence ID" value="RIE06511.1"/>
    <property type="molecule type" value="Genomic_DNA"/>
</dbReference>
<keyword evidence="3" id="KW-1185">Reference proteome</keyword>
<proteinExistence type="predicted"/>
<reference evidence="2 3" key="1">
    <citation type="submission" date="2018-09" db="EMBL/GenBank/DDBJ databases">
        <title>Discovery and Ecogenomic Context for Candidatus Cryosericales, a Global Caldiserica Order Active in Thawing Permafrost.</title>
        <authorList>
            <person name="Martinez M.A."/>
            <person name="Woodcroft B.J."/>
            <person name="Ignacio Espinoza J.C."/>
            <person name="Zayed A."/>
            <person name="Singleton C.M."/>
            <person name="Boyd J."/>
            <person name="Li Y.-F."/>
            <person name="Purvine S."/>
            <person name="Maughan H."/>
            <person name="Hodgkins S.B."/>
            <person name="Anderson D."/>
            <person name="Sederholm M."/>
            <person name="Temperton B."/>
            <person name="Saleska S.R."/>
            <person name="Tyson G.W."/>
            <person name="Rich V.I."/>
        </authorList>
    </citation>
    <scope>NUCLEOTIDE SEQUENCE [LARGE SCALE GENOMIC DNA]</scope>
    <source>
        <strain evidence="2 3">SMC7</strain>
    </source>
</reference>
<name>A0A398D4V8_9BACT</name>
<evidence type="ECO:0000256" key="1">
    <source>
        <dbReference type="SAM" id="Phobius"/>
    </source>
</evidence>
<gene>
    <name evidence="2" type="ORF">SMC7_01935</name>
</gene>
<keyword evidence="1" id="KW-0472">Membrane</keyword>
<evidence type="ECO:0000313" key="3">
    <source>
        <dbReference type="Proteomes" id="UP000266328"/>
    </source>
</evidence>